<dbReference type="AlphaFoldDB" id="F0SM34"/>
<name>F0SM34_RUBBR</name>
<dbReference type="RefSeq" id="WP_013629708.1">
    <property type="nucleotide sequence ID" value="NC_015174.1"/>
</dbReference>
<organism evidence="4 5">
    <name type="scientific">Rubinisphaera brasiliensis (strain ATCC 49424 / DSM 5305 / JCM 21570 / IAM 15109 / NBRC 103401 / IFAM 1448)</name>
    <name type="common">Planctomyces brasiliensis</name>
    <dbReference type="NCBI Taxonomy" id="756272"/>
    <lineage>
        <taxon>Bacteria</taxon>
        <taxon>Pseudomonadati</taxon>
        <taxon>Planctomycetota</taxon>
        <taxon>Planctomycetia</taxon>
        <taxon>Planctomycetales</taxon>
        <taxon>Planctomycetaceae</taxon>
        <taxon>Rubinisphaera</taxon>
    </lineage>
</organism>
<keyword evidence="5" id="KW-1185">Reference proteome</keyword>
<feature type="domain" description="Gamma-butyrobetaine hydroxylase-like N-terminal" evidence="3">
    <location>
        <begin position="11"/>
        <end position="95"/>
    </location>
</feature>
<dbReference type="Proteomes" id="UP000006860">
    <property type="component" value="Chromosome"/>
</dbReference>
<dbReference type="eggNOG" id="COG3536">
    <property type="taxonomic scope" value="Bacteria"/>
</dbReference>
<reference evidence="5" key="1">
    <citation type="submission" date="2011-02" db="EMBL/GenBank/DDBJ databases">
        <title>The complete genome of Planctomyces brasiliensis DSM 5305.</title>
        <authorList>
            <person name="Lucas S."/>
            <person name="Copeland A."/>
            <person name="Lapidus A."/>
            <person name="Bruce D."/>
            <person name="Goodwin L."/>
            <person name="Pitluck S."/>
            <person name="Kyrpides N."/>
            <person name="Mavromatis K."/>
            <person name="Pagani I."/>
            <person name="Ivanova N."/>
            <person name="Ovchinnikova G."/>
            <person name="Lu M."/>
            <person name="Detter J.C."/>
            <person name="Han C."/>
            <person name="Land M."/>
            <person name="Hauser L."/>
            <person name="Markowitz V."/>
            <person name="Cheng J.-F."/>
            <person name="Hugenholtz P."/>
            <person name="Woyke T."/>
            <person name="Wu D."/>
            <person name="Tindall B."/>
            <person name="Pomrenke H.G."/>
            <person name="Brambilla E."/>
            <person name="Klenk H.-P."/>
            <person name="Eisen J.A."/>
        </authorList>
    </citation>
    <scope>NUCLEOTIDE SEQUENCE [LARGE SCALE GENOMIC DNA]</scope>
    <source>
        <strain evidence="5">ATCC 49424 / DSM 5305 / JCM 21570 / IAM 15109 / NBRC 103401 / IFAM 1448</strain>
    </source>
</reference>
<dbReference type="STRING" id="756272.Plabr_3392"/>
<evidence type="ECO:0000256" key="2">
    <source>
        <dbReference type="ARBA" id="ARBA00023004"/>
    </source>
</evidence>
<keyword evidence="2" id="KW-0408">Iron</keyword>
<dbReference type="OrthoDB" id="9794178at2"/>
<protein>
    <recommendedName>
        <fullName evidence="3">Gamma-butyrobetaine hydroxylase-like N-terminal domain-containing protein</fullName>
    </recommendedName>
</protein>
<evidence type="ECO:0000259" key="3">
    <source>
        <dbReference type="Pfam" id="PF06155"/>
    </source>
</evidence>
<evidence type="ECO:0000313" key="4">
    <source>
        <dbReference type="EMBL" id="ADY60989.1"/>
    </source>
</evidence>
<dbReference type="GO" id="GO:0046872">
    <property type="term" value="F:metal ion binding"/>
    <property type="evidence" value="ECO:0007669"/>
    <property type="project" value="UniProtKB-KW"/>
</dbReference>
<dbReference type="EMBL" id="CP002546">
    <property type="protein sequence ID" value="ADY60989.1"/>
    <property type="molecule type" value="Genomic_DNA"/>
</dbReference>
<dbReference type="Pfam" id="PF06155">
    <property type="entry name" value="GBBH-like_N"/>
    <property type="match status" value="1"/>
</dbReference>
<gene>
    <name evidence="4" type="ordered locus">Plabr_3392</name>
</gene>
<proteinExistence type="predicted"/>
<dbReference type="PANTHER" id="PTHR35303">
    <property type="entry name" value="OS02G0197800 PROTEIN"/>
    <property type="match status" value="1"/>
</dbReference>
<evidence type="ECO:0000313" key="5">
    <source>
        <dbReference type="Proteomes" id="UP000006860"/>
    </source>
</evidence>
<accession>F0SM34</accession>
<sequence length="111" mass="12558">MSAPPPQTLSAHTADGELEIRWEGSPSYRVPFRELRGLCPCANCVNEHTGERMFFPKDAENDVHPQKMNLVGNYAVKIAWSDGHQNGLFTWEYLRQICDALIEDPASRPTE</sequence>
<dbReference type="KEGG" id="pbs:Plabr_3392"/>
<dbReference type="Gene3D" id="3.30.2020.30">
    <property type="match status" value="1"/>
</dbReference>
<keyword evidence="1" id="KW-0479">Metal-binding</keyword>
<dbReference type="HOGENOM" id="CLU_117841_2_0_0"/>
<evidence type="ECO:0000256" key="1">
    <source>
        <dbReference type="ARBA" id="ARBA00022723"/>
    </source>
</evidence>
<dbReference type="InterPro" id="IPR038492">
    <property type="entry name" value="GBBH-like_N_sf"/>
</dbReference>
<dbReference type="InterPro" id="IPR010376">
    <property type="entry name" value="GBBH-like_N"/>
</dbReference>